<dbReference type="InterPro" id="IPR037231">
    <property type="entry name" value="NAP-like_sf"/>
</dbReference>
<organism evidence="2 3">
    <name type="scientific">Leptomonas seymouri</name>
    <dbReference type="NCBI Taxonomy" id="5684"/>
    <lineage>
        <taxon>Eukaryota</taxon>
        <taxon>Discoba</taxon>
        <taxon>Euglenozoa</taxon>
        <taxon>Kinetoplastea</taxon>
        <taxon>Metakinetoplastina</taxon>
        <taxon>Trypanosomatida</taxon>
        <taxon>Trypanosomatidae</taxon>
        <taxon>Leishmaniinae</taxon>
        <taxon>Leptomonas</taxon>
    </lineage>
</organism>
<name>A0A0N1I131_LEPSE</name>
<dbReference type="SUPFAM" id="SSF143113">
    <property type="entry name" value="NAP-like"/>
    <property type="match status" value="1"/>
</dbReference>
<evidence type="ECO:0008006" key="4">
    <source>
        <dbReference type="Google" id="ProtNLM"/>
    </source>
</evidence>
<evidence type="ECO:0000313" key="2">
    <source>
        <dbReference type="EMBL" id="KPI84692.1"/>
    </source>
</evidence>
<comment type="similarity">
    <text evidence="1">Belongs to the nucleosome assembly protein (NAP) family.</text>
</comment>
<dbReference type="EMBL" id="LJSK01000239">
    <property type="protein sequence ID" value="KPI84692.1"/>
    <property type="molecule type" value="Genomic_DNA"/>
</dbReference>
<dbReference type="GO" id="GO:0006334">
    <property type="term" value="P:nucleosome assembly"/>
    <property type="evidence" value="ECO:0007669"/>
    <property type="project" value="InterPro"/>
</dbReference>
<proteinExistence type="inferred from homology"/>
<dbReference type="OMA" id="ISFRQNM"/>
<keyword evidence="3" id="KW-1185">Reference proteome</keyword>
<dbReference type="GO" id="GO:0005634">
    <property type="term" value="C:nucleus"/>
    <property type="evidence" value="ECO:0007669"/>
    <property type="project" value="InterPro"/>
</dbReference>
<reference evidence="2 3" key="1">
    <citation type="journal article" date="2015" name="PLoS Pathog.">
        <title>Leptomonas seymouri: Adaptations to the Dixenous Life Cycle Analyzed by Genome Sequencing, Transcriptome Profiling and Co-infection with Leishmania donovani.</title>
        <authorList>
            <person name="Kraeva N."/>
            <person name="Butenko A."/>
            <person name="Hlavacova J."/>
            <person name="Kostygov A."/>
            <person name="Myskova J."/>
            <person name="Grybchuk D."/>
            <person name="Lestinova T."/>
            <person name="Votypka J."/>
            <person name="Volf P."/>
            <person name="Opperdoes F."/>
            <person name="Flegontov P."/>
            <person name="Lukes J."/>
            <person name="Yurchenko V."/>
        </authorList>
    </citation>
    <scope>NUCLEOTIDE SEQUENCE [LARGE SCALE GENOMIC DNA]</scope>
    <source>
        <strain evidence="2 3">ATCC 30220</strain>
    </source>
</reference>
<gene>
    <name evidence="2" type="ORF">ABL78_6261</name>
</gene>
<dbReference type="Proteomes" id="UP000038009">
    <property type="component" value="Unassembled WGS sequence"/>
</dbReference>
<accession>A0A0N1I131</accession>
<sequence>MELSQSAAKAISKYTDELIAIDRKDDEETTALRLEYRSKMEPLLAERHELLKGVNNFWSGVLSSPETPISSLMNGTIDPKIVRAITDFQIITRVSDNKLCRKIIISFRQNMFVEEGQVSREVDSEMKTLSLTPLKWKQGTERARTDSFFAFFTDAFLSDVDAVSDVVEGLDIIYQNPFLAVQSD</sequence>
<protein>
    <recommendedName>
        <fullName evidence="4">Nucleosome assembly protein</fullName>
    </recommendedName>
</protein>
<dbReference type="AlphaFoldDB" id="A0A0N1I131"/>
<comment type="caution">
    <text evidence="2">The sequence shown here is derived from an EMBL/GenBank/DDBJ whole genome shotgun (WGS) entry which is preliminary data.</text>
</comment>
<evidence type="ECO:0000313" key="3">
    <source>
        <dbReference type="Proteomes" id="UP000038009"/>
    </source>
</evidence>
<dbReference type="PANTHER" id="PTHR11875">
    <property type="entry name" value="TESTIS-SPECIFIC Y-ENCODED PROTEIN"/>
    <property type="match status" value="1"/>
</dbReference>
<dbReference type="OrthoDB" id="275780at2759"/>
<evidence type="ECO:0000256" key="1">
    <source>
        <dbReference type="ARBA" id="ARBA00009947"/>
    </source>
</evidence>
<dbReference type="InterPro" id="IPR002164">
    <property type="entry name" value="NAP_family"/>
</dbReference>
<dbReference type="Gene3D" id="3.30.1120.90">
    <property type="entry name" value="Nucleosome assembly protein"/>
    <property type="match status" value="1"/>
</dbReference>
<dbReference type="VEuPathDB" id="TriTrypDB:Lsey_0239_0100"/>